<dbReference type="AlphaFoldDB" id="A0A814TFK6"/>
<evidence type="ECO:0000259" key="1">
    <source>
        <dbReference type="Pfam" id="PF03795"/>
    </source>
</evidence>
<dbReference type="InterPro" id="IPR011008">
    <property type="entry name" value="Dimeric_a/b-barrel"/>
</dbReference>
<sequence length="130" mass="14556">MWTSSIIRPIVAQSSFCLSRMASTTAIAPKLHILHYDYVENVVEKRKPYREAHLAFINKQVESGNVILGGAAGNPPSEAFLIFRNLSSKQIEEVAQRDPYVVHGIARKYSVKPYMAVVGDDLLKNDLIKI</sequence>
<gene>
    <name evidence="3" type="ORF">EDS130_LOCUS24336</name>
    <name evidence="2" type="ORF">XAT740_LOCUS21436</name>
</gene>
<dbReference type="EMBL" id="CAJNOR010001538">
    <property type="protein sequence ID" value="CAF1160140.1"/>
    <property type="molecule type" value="Genomic_DNA"/>
</dbReference>
<reference evidence="2" key="1">
    <citation type="submission" date="2021-02" db="EMBL/GenBank/DDBJ databases">
        <authorList>
            <person name="Nowell W R."/>
        </authorList>
    </citation>
    <scope>NUCLEOTIDE SEQUENCE</scope>
</reference>
<protein>
    <recommendedName>
        <fullName evidence="1">YCII-related domain-containing protein</fullName>
    </recommendedName>
</protein>
<dbReference type="PANTHER" id="PTHR33606">
    <property type="entry name" value="PROTEIN YCII"/>
    <property type="match status" value="1"/>
</dbReference>
<dbReference type="InterPro" id="IPR051807">
    <property type="entry name" value="Sec-metab_biosynth-assoc"/>
</dbReference>
<dbReference type="InterPro" id="IPR005545">
    <property type="entry name" value="YCII"/>
</dbReference>
<dbReference type="PANTHER" id="PTHR33606:SF3">
    <property type="entry name" value="PROTEIN YCII"/>
    <property type="match status" value="1"/>
</dbReference>
<organism evidence="2 4">
    <name type="scientific">Adineta ricciae</name>
    <name type="common">Rotifer</name>
    <dbReference type="NCBI Taxonomy" id="249248"/>
    <lineage>
        <taxon>Eukaryota</taxon>
        <taxon>Metazoa</taxon>
        <taxon>Spiralia</taxon>
        <taxon>Gnathifera</taxon>
        <taxon>Rotifera</taxon>
        <taxon>Eurotatoria</taxon>
        <taxon>Bdelloidea</taxon>
        <taxon>Adinetida</taxon>
        <taxon>Adinetidae</taxon>
        <taxon>Adineta</taxon>
    </lineage>
</organism>
<evidence type="ECO:0000313" key="2">
    <source>
        <dbReference type="EMBL" id="CAF1160140.1"/>
    </source>
</evidence>
<dbReference type="Proteomes" id="UP000663828">
    <property type="component" value="Unassembled WGS sequence"/>
</dbReference>
<dbReference type="Pfam" id="PF03795">
    <property type="entry name" value="YCII"/>
    <property type="match status" value="1"/>
</dbReference>
<dbReference type="Gene3D" id="3.30.70.1060">
    <property type="entry name" value="Dimeric alpha+beta barrel"/>
    <property type="match status" value="1"/>
</dbReference>
<dbReference type="SUPFAM" id="SSF54909">
    <property type="entry name" value="Dimeric alpha+beta barrel"/>
    <property type="match status" value="1"/>
</dbReference>
<accession>A0A814TFK6</accession>
<dbReference type="Proteomes" id="UP000663852">
    <property type="component" value="Unassembled WGS sequence"/>
</dbReference>
<evidence type="ECO:0000313" key="3">
    <source>
        <dbReference type="EMBL" id="CAF1182728.1"/>
    </source>
</evidence>
<dbReference type="EMBL" id="CAJNOJ010000138">
    <property type="protein sequence ID" value="CAF1182728.1"/>
    <property type="molecule type" value="Genomic_DNA"/>
</dbReference>
<evidence type="ECO:0000313" key="4">
    <source>
        <dbReference type="Proteomes" id="UP000663828"/>
    </source>
</evidence>
<dbReference type="OrthoDB" id="5519740at2759"/>
<keyword evidence="4" id="KW-1185">Reference proteome</keyword>
<comment type="caution">
    <text evidence="2">The sequence shown here is derived from an EMBL/GenBank/DDBJ whole genome shotgun (WGS) entry which is preliminary data.</text>
</comment>
<proteinExistence type="predicted"/>
<name>A0A814TFK6_ADIRI</name>
<feature type="domain" description="YCII-related" evidence="1">
    <location>
        <begin position="33"/>
        <end position="113"/>
    </location>
</feature>